<dbReference type="Proteomes" id="UP000190896">
    <property type="component" value="Unassembled WGS sequence"/>
</dbReference>
<gene>
    <name evidence="2" type="ORF">BOW51_03540</name>
</gene>
<dbReference type="GO" id="GO:0044877">
    <property type="term" value="F:protein-containing complex binding"/>
    <property type="evidence" value="ECO:0007669"/>
    <property type="project" value="TreeGrafter"/>
</dbReference>
<organism evidence="2 3">
    <name type="scientific">Solemya velesiana gill symbiont</name>
    <dbReference type="NCBI Taxonomy" id="1918948"/>
    <lineage>
        <taxon>Bacteria</taxon>
        <taxon>Pseudomonadati</taxon>
        <taxon>Pseudomonadota</taxon>
        <taxon>Gammaproteobacteria</taxon>
        <taxon>sulfur-oxidizing symbionts</taxon>
    </lineage>
</organism>
<dbReference type="InterPro" id="IPR051207">
    <property type="entry name" value="ComplexI_NDUFA9_subunit"/>
</dbReference>
<dbReference type="PANTHER" id="PTHR12126:SF11">
    <property type="entry name" value="NADH DEHYDROGENASE [UBIQUINONE] 1 ALPHA SUBCOMPLEX SUBUNIT 9, MITOCHONDRIAL"/>
    <property type="match status" value="1"/>
</dbReference>
<dbReference type="InterPro" id="IPR036291">
    <property type="entry name" value="NAD(P)-bd_dom_sf"/>
</dbReference>
<comment type="caution">
    <text evidence="2">The sequence shown here is derived from an EMBL/GenBank/DDBJ whole genome shotgun (WGS) entry which is preliminary data.</text>
</comment>
<dbReference type="SUPFAM" id="SSF51735">
    <property type="entry name" value="NAD(P)-binding Rossmann-fold domains"/>
    <property type="match status" value="1"/>
</dbReference>
<dbReference type="EMBL" id="MPRJ01000015">
    <property type="protein sequence ID" value="OOZ37201.1"/>
    <property type="molecule type" value="Genomic_DNA"/>
</dbReference>
<dbReference type="CDD" id="cd05271">
    <property type="entry name" value="NDUFA9_like_SDR_a"/>
    <property type="match status" value="1"/>
</dbReference>
<evidence type="ECO:0000313" key="3">
    <source>
        <dbReference type="Proteomes" id="UP000190896"/>
    </source>
</evidence>
<proteinExistence type="predicted"/>
<dbReference type="Gene3D" id="3.40.50.720">
    <property type="entry name" value="NAD(P)-binding Rossmann-like Domain"/>
    <property type="match status" value="1"/>
</dbReference>
<protein>
    <submittedName>
        <fullName evidence="2">Epimerase</fullName>
    </submittedName>
</protein>
<accession>A0A1T2KWM5</accession>
<dbReference type="Pfam" id="PF01370">
    <property type="entry name" value="Epimerase"/>
    <property type="match status" value="1"/>
</dbReference>
<evidence type="ECO:0000259" key="1">
    <source>
        <dbReference type="Pfam" id="PF01370"/>
    </source>
</evidence>
<dbReference type="RefSeq" id="WP_078486143.1">
    <property type="nucleotide sequence ID" value="NZ_MPRJ01000015.1"/>
</dbReference>
<dbReference type="InterPro" id="IPR001509">
    <property type="entry name" value="Epimerase_deHydtase"/>
</dbReference>
<name>A0A1T2KWM5_9GAMM</name>
<dbReference type="AlphaFoldDB" id="A0A1T2KWM5"/>
<dbReference type="PANTHER" id="PTHR12126">
    <property type="entry name" value="NADH-UBIQUINONE OXIDOREDUCTASE 39 KDA SUBUNIT-RELATED"/>
    <property type="match status" value="1"/>
</dbReference>
<sequence length="318" mass="34942">MKSNKVCILGGTGFVGRHLAATLSANEVKCVIPSRHPQRHRNLQVAGQAELIQANPFDQQELEPLLEGCDAAVNLAGILNESGDKRSFKRIHIELTDTLVNACKAAGVRRLLHMSALNANEANGPSIYLKTKGEAENRAHTLGQPQIKITSFRPSVIFGEDDSFINRFASLLQMAPGPFPLACPNARFAPVYVGDVVQAMYNALDDPSTWGKHYDLCGPGTYTLKELVEYTAQTLGIHKWIVGLSPGLSALQARMLGLVPGKPFTYDNYLSMQVDSVCSEDGLGQLGIEATRLESVVPYFLGQRSERLRYYQLITRQR</sequence>
<reference evidence="2 3" key="1">
    <citation type="submission" date="2016-11" db="EMBL/GenBank/DDBJ databases">
        <title>Mixed transmission modes and dynamic genome evolution in an obligate animal-bacterial symbiosis.</title>
        <authorList>
            <person name="Russell S.L."/>
            <person name="Corbett-Detig R.B."/>
            <person name="Cavanaugh C.M."/>
        </authorList>
    </citation>
    <scope>NUCLEOTIDE SEQUENCE [LARGE SCALE GENOMIC DNA]</scope>
    <source>
        <strain evidence="2">Se-Cadez</strain>
    </source>
</reference>
<dbReference type="OrthoDB" id="9776313at2"/>
<keyword evidence="3" id="KW-1185">Reference proteome</keyword>
<evidence type="ECO:0000313" key="2">
    <source>
        <dbReference type="EMBL" id="OOZ37201.1"/>
    </source>
</evidence>
<feature type="domain" description="NAD-dependent epimerase/dehydratase" evidence="1">
    <location>
        <begin position="6"/>
        <end position="214"/>
    </location>
</feature>